<evidence type="ECO:0000313" key="3">
    <source>
        <dbReference type="Proteomes" id="UP000799439"/>
    </source>
</evidence>
<organism evidence="2 3">
    <name type="scientific">Myriangium duriaei CBS 260.36</name>
    <dbReference type="NCBI Taxonomy" id="1168546"/>
    <lineage>
        <taxon>Eukaryota</taxon>
        <taxon>Fungi</taxon>
        <taxon>Dikarya</taxon>
        <taxon>Ascomycota</taxon>
        <taxon>Pezizomycotina</taxon>
        <taxon>Dothideomycetes</taxon>
        <taxon>Dothideomycetidae</taxon>
        <taxon>Myriangiales</taxon>
        <taxon>Myriangiaceae</taxon>
        <taxon>Myriangium</taxon>
    </lineage>
</organism>
<dbReference type="InterPro" id="IPR053137">
    <property type="entry name" value="NLR-like"/>
</dbReference>
<dbReference type="Gene3D" id="3.40.50.300">
    <property type="entry name" value="P-loop containing nucleotide triphosphate hydrolases"/>
    <property type="match status" value="1"/>
</dbReference>
<dbReference type="InterPro" id="IPR019734">
    <property type="entry name" value="TPR_rpt"/>
</dbReference>
<dbReference type="PROSITE" id="PS50005">
    <property type="entry name" value="TPR"/>
    <property type="match status" value="1"/>
</dbReference>
<dbReference type="InterPro" id="IPR027417">
    <property type="entry name" value="P-loop_NTPase"/>
</dbReference>
<gene>
    <name evidence="2" type="ORF">K461DRAFT_296242</name>
</gene>
<feature type="repeat" description="TPR" evidence="1">
    <location>
        <begin position="714"/>
        <end position="747"/>
    </location>
</feature>
<keyword evidence="1" id="KW-0802">TPR repeat</keyword>
<evidence type="ECO:0000313" key="2">
    <source>
        <dbReference type="EMBL" id="KAF2149822.1"/>
    </source>
</evidence>
<dbReference type="PANTHER" id="PTHR46082:SF6">
    <property type="entry name" value="AAA+ ATPASE DOMAIN-CONTAINING PROTEIN-RELATED"/>
    <property type="match status" value="1"/>
</dbReference>
<dbReference type="Proteomes" id="UP000799439">
    <property type="component" value="Unassembled WGS sequence"/>
</dbReference>
<proteinExistence type="predicted"/>
<reference evidence="2" key="1">
    <citation type="journal article" date="2020" name="Stud. Mycol.">
        <title>101 Dothideomycetes genomes: a test case for predicting lifestyles and emergence of pathogens.</title>
        <authorList>
            <person name="Haridas S."/>
            <person name="Albert R."/>
            <person name="Binder M."/>
            <person name="Bloem J."/>
            <person name="Labutti K."/>
            <person name="Salamov A."/>
            <person name="Andreopoulos B."/>
            <person name="Baker S."/>
            <person name="Barry K."/>
            <person name="Bills G."/>
            <person name="Bluhm B."/>
            <person name="Cannon C."/>
            <person name="Castanera R."/>
            <person name="Culley D."/>
            <person name="Daum C."/>
            <person name="Ezra D."/>
            <person name="Gonzalez J."/>
            <person name="Henrissat B."/>
            <person name="Kuo A."/>
            <person name="Liang C."/>
            <person name="Lipzen A."/>
            <person name="Lutzoni F."/>
            <person name="Magnuson J."/>
            <person name="Mondo S."/>
            <person name="Nolan M."/>
            <person name="Ohm R."/>
            <person name="Pangilinan J."/>
            <person name="Park H.-J."/>
            <person name="Ramirez L."/>
            <person name="Alfaro M."/>
            <person name="Sun H."/>
            <person name="Tritt A."/>
            <person name="Yoshinaga Y."/>
            <person name="Zwiers L.-H."/>
            <person name="Turgeon B."/>
            <person name="Goodwin S."/>
            <person name="Spatafora J."/>
            <person name="Crous P."/>
            <person name="Grigoriev I."/>
        </authorList>
    </citation>
    <scope>NUCLEOTIDE SEQUENCE</scope>
    <source>
        <strain evidence="2">CBS 260.36</strain>
    </source>
</reference>
<keyword evidence="3" id="KW-1185">Reference proteome</keyword>
<dbReference type="InterPro" id="IPR011990">
    <property type="entry name" value="TPR-like_helical_dom_sf"/>
</dbReference>
<dbReference type="SMART" id="SM00248">
    <property type="entry name" value="ANK"/>
    <property type="match status" value="3"/>
</dbReference>
<dbReference type="SUPFAM" id="SSF52540">
    <property type="entry name" value="P-loop containing nucleoside triphosphate hydrolases"/>
    <property type="match status" value="1"/>
</dbReference>
<comment type="caution">
    <text evidence="2">The sequence shown here is derived from an EMBL/GenBank/DDBJ whole genome shotgun (WGS) entry which is preliminary data.</text>
</comment>
<dbReference type="InterPro" id="IPR036770">
    <property type="entry name" value="Ankyrin_rpt-contain_sf"/>
</dbReference>
<dbReference type="SUPFAM" id="SSF48452">
    <property type="entry name" value="TPR-like"/>
    <property type="match status" value="3"/>
</dbReference>
<name>A0A9P4IXU2_9PEZI</name>
<evidence type="ECO:0000256" key="1">
    <source>
        <dbReference type="PROSITE-ProRule" id="PRU00339"/>
    </source>
</evidence>
<dbReference type="Pfam" id="PF12796">
    <property type="entry name" value="Ank_2"/>
    <property type="match status" value="1"/>
</dbReference>
<dbReference type="OrthoDB" id="5986190at2759"/>
<dbReference type="Pfam" id="PF13181">
    <property type="entry name" value="TPR_8"/>
    <property type="match status" value="1"/>
</dbReference>
<dbReference type="Pfam" id="PF13374">
    <property type="entry name" value="TPR_10"/>
    <property type="match status" value="2"/>
</dbReference>
<accession>A0A9P4IXU2</accession>
<protein>
    <submittedName>
        <fullName evidence="2">TPR-like protein</fullName>
    </submittedName>
</protein>
<dbReference type="EMBL" id="ML996090">
    <property type="protein sequence ID" value="KAF2149822.1"/>
    <property type="molecule type" value="Genomic_DNA"/>
</dbReference>
<dbReference type="Pfam" id="PF13424">
    <property type="entry name" value="TPR_12"/>
    <property type="match status" value="2"/>
</dbReference>
<dbReference type="PANTHER" id="PTHR46082">
    <property type="entry name" value="ATP/GTP-BINDING PROTEIN-RELATED"/>
    <property type="match status" value="1"/>
</dbReference>
<dbReference type="Gene3D" id="1.25.40.10">
    <property type="entry name" value="Tetratricopeptide repeat domain"/>
    <property type="match status" value="3"/>
</dbReference>
<dbReference type="InterPro" id="IPR002110">
    <property type="entry name" value="Ankyrin_rpt"/>
</dbReference>
<dbReference type="AlphaFoldDB" id="A0A9P4IXU2"/>
<dbReference type="Gene3D" id="1.25.40.20">
    <property type="entry name" value="Ankyrin repeat-containing domain"/>
    <property type="match status" value="1"/>
</dbReference>
<dbReference type="SUPFAM" id="SSF48403">
    <property type="entry name" value="Ankyrin repeat"/>
    <property type="match status" value="1"/>
</dbReference>
<sequence length="1053" mass="119458">METLLRSWCLNNLDMVLAGSRQQIIAEVSQLLKTVILQQDEMMLRLLGMTGNLKHKQITEAALLLAFRLGNWHIWSLLIELLPEGFQVGTQTKIQLREQVRTWNSIDSQPSVVEHPESSQQALLWLLRQPFLDFDEDLLRGLIHLCAREGFVECLDHLITACSDCIVPDEQGYTALYQACLHGHTEAVQILLPHYNLQNLNHMALDSTTALDAAHKGLHGAIIALLLQKGAKSRFIEECFLIPVRPIPEFVGRQRTLNALHRWYNNTTPSLYSLIGLGGTGKSQIAARFAYQLRELKPLVAVCWIDASDAVRFEENHRLLVQELRLSSQEGATVFETFYSWLFSARNARRGFPNLLIYDNLHSLETLRYLPRRFHPILDLDARFQGRLLITTRSTSFTAYGAFFRIGQMSHDDATELFRKHIDSEPSPATPSNRDASQVEDESFWDRFFREERLYNVALKSRPETISRTEMAKFFSQQSGTSCPPQTLTDLLVRLDYHPLALQNAFSYMKEHKIPPGDYLQLLNRTKLSDDFDDLVGSTLSASLDQLRSTDRPAFIFLATICHFEHTRIPISILFDVSWELDAQIRRLYAIGLVQHLLDPMNSLAIQPVVQRCMLRYLQKTGLLDDAAERALNLLNQKFPEHSFETKNITAALIPHAYHVSRKQGPGNPSSKAILVLKWRLAQALSGWGKYQAAIDIFMYIRFTTKKYFPTSSSKVTLGLGEAYLRLGNYKKAEAAFQALLKDEGASETDFSRRQIPIVDKIASTYRASGRYNEAQQLQELVVEKAKQELGSEHPDTLTCMSNLAAVYGLQGRWHEAEILESLVIERATRNFGKYHPDVLGSMSNLAAIHSLAGDWERAENLAVEVVLGNKIAFGREHPHTLASTSGLGRVLLHKGKLLEAEAIYKRLITLQFKVLGPRHPGTLLSMNNLGIIRCRRGHWQDAENIFREIIPLRSKTLGDQHPDTLASVHNLGVALFRQAWFEEARSVLQWVIHAQTKVLGEGHPNTKTSVGAMMQYHRLVQLARRGEREHQELNTNGSRIYGQLAMCLSSSE</sequence>